<keyword evidence="2" id="KW-1185">Reference proteome</keyword>
<evidence type="ECO:0000313" key="2">
    <source>
        <dbReference type="Proteomes" id="UP000035642"/>
    </source>
</evidence>
<evidence type="ECO:0000313" key="3">
    <source>
        <dbReference type="WBParaSite" id="ACAC_0001359701-mRNA-1"/>
    </source>
</evidence>
<evidence type="ECO:0000256" key="1">
    <source>
        <dbReference type="SAM" id="MobiDB-lite"/>
    </source>
</evidence>
<organism evidence="2 3">
    <name type="scientific">Angiostrongylus cantonensis</name>
    <name type="common">Rat lungworm</name>
    <dbReference type="NCBI Taxonomy" id="6313"/>
    <lineage>
        <taxon>Eukaryota</taxon>
        <taxon>Metazoa</taxon>
        <taxon>Ecdysozoa</taxon>
        <taxon>Nematoda</taxon>
        <taxon>Chromadorea</taxon>
        <taxon>Rhabditida</taxon>
        <taxon>Rhabditina</taxon>
        <taxon>Rhabditomorpha</taxon>
        <taxon>Strongyloidea</taxon>
        <taxon>Metastrongylidae</taxon>
        <taxon>Angiostrongylus</taxon>
    </lineage>
</organism>
<reference evidence="3" key="2">
    <citation type="submission" date="2017-02" db="UniProtKB">
        <authorList>
            <consortium name="WormBaseParasite"/>
        </authorList>
    </citation>
    <scope>IDENTIFICATION</scope>
</reference>
<accession>A0A0K0DPA8</accession>
<protein>
    <submittedName>
        <fullName evidence="3">HTH CENPB-type domain-containing protein</fullName>
    </submittedName>
</protein>
<sequence>MIVAISGNVHGEEASSRTNDAGRSPMPQKKQGKRLSPEHRTMIDGWVKEQSEITGAAEPTSSSLCSQPFVYLESLATAKLNNTFT</sequence>
<dbReference type="WBParaSite" id="ACAC_0001359701-mRNA-1">
    <property type="protein sequence ID" value="ACAC_0001359701-mRNA-1"/>
    <property type="gene ID" value="ACAC_0001359701"/>
</dbReference>
<name>A0A0K0DPA8_ANGCA</name>
<proteinExistence type="predicted"/>
<dbReference type="AlphaFoldDB" id="A0A0K0DPA8"/>
<reference evidence="2" key="1">
    <citation type="submission" date="2012-09" db="EMBL/GenBank/DDBJ databases">
        <authorList>
            <person name="Martin A.A."/>
        </authorList>
    </citation>
    <scope>NUCLEOTIDE SEQUENCE</scope>
</reference>
<dbReference type="Proteomes" id="UP000035642">
    <property type="component" value="Unassembled WGS sequence"/>
</dbReference>
<feature type="region of interest" description="Disordered" evidence="1">
    <location>
        <begin position="1"/>
        <end position="41"/>
    </location>
</feature>